<dbReference type="GO" id="GO:0003735">
    <property type="term" value="F:structural constituent of ribosome"/>
    <property type="evidence" value="ECO:0007669"/>
    <property type="project" value="InterPro"/>
</dbReference>
<dbReference type="NCBIfam" id="NF004133">
    <property type="entry name" value="PRK05618.2-4"/>
    <property type="match status" value="1"/>
</dbReference>
<dbReference type="PANTHER" id="PTHR33284">
    <property type="entry name" value="RIBOSOMAL PROTEIN L25/GLN-TRNA SYNTHETASE, ANTI-CODON-BINDING DOMAIN-CONTAINING PROTEIN"/>
    <property type="match status" value="1"/>
</dbReference>
<evidence type="ECO:0000313" key="9">
    <source>
        <dbReference type="EMBL" id="MBP1044039.1"/>
    </source>
</evidence>
<keyword evidence="3 5" id="KW-0689">Ribosomal protein</keyword>
<dbReference type="SUPFAM" id="SSF50715">
    <property type="entry name" value="Ribosomal protein L25-like"/>
    <property type="match status" value="1"/>
</dbReference>
<feature type="domain" description="Large ribosomal subunit protein bL25 beta" evidence="8">
    <location>
        <begin position="100"/>
        <end position="181"/>
    </location>
</feature>
<dbReference type="CDD" id="cd00495">
    <property type="entry name" value="Ribosomal_L25_TL5_CTC"/>
    <property type="match status" value="1"/>
</dbReference>
<dbReference type="GO" id="GO:0008097">
    <property type="term" value="F:5S rRNA binding"/>
    <property type="evidence" value="ECO:0007669"/>
    <property type="project" value="InterPro"/>
</dbReference>
<dbReference type="EMBL" id="JAEEGA010000021">
    <property type="protein sequence ID" value="MBP1044039.1"/>
    <property type="molecule type" value="Genomic_DNA"/>
</dbReference>
<evidence type="ECO:0000256" key="6">
    <source>
        <dbReference type="SAM" id="MobiDB-lite"/>
    </source>
</evidence>
<comment type="caution">
    <text evidence="9">The sequence shown here is derived from an EMBL/GenBank/DDBJ whole genome shotgun (WGS) entry which is preliminary data.</text>
</comment>
<accession>A0A940SXE8</accession>
<proteinExistence type="inferred from homology"/>
<evidence type="ECO:0000256" key="5">
    <source>
        <dbReference type="HAMAP-Rule" id="MF_01334"/>
    </source>
</evidence>
<dbReference type="InterPro" id="IPR001021">
    <property type="entry name" value="Ribosomal_bL25_long"/>
</dbReference>
<dbReference type="Gene3D" id="2.170.120.20">
    <property type="entry name" value="Ribosomal protein L25, beta domain"/>
    <property type="match status" value="1"/>
</dbReference>
<evidence type="ECO:0000259" key="8">
    <source>
        <dbReference type="Pfam" id="PF14693"/>
    </source>
</evidence>
<name>A0A940SXE8_9ENTE</name>
<evidence type="ECO:0000256" key="2">
    <source>
        <dbReference type="ARBA" id="ARBA00022884"/>
    </source>
</evidence>
<dbReference type="Pfam" id="PF01386">
    <property type="entry name" value="Ribosomal_L25p"/>
    <property type="match status" value="1"/>
</dbReference>
<dbReference type="InterPro" id="IPR020930">
    <property type="entry name" value="Ribosomal_uL5_bac-type"/>
</dbReference>
<evidence type="ECO:0000259" key="7">
    <source>
        <dbReference type="Pfam" id="PF01386"/>
    </source>
</evidence>
<evidence type="ECO:0000256" key="3">
    <source>
        <dbReference type="ARBA" id="ARBA00022980"/>
    </source>
</evidence>
<keyword evidence="2 5" id="KW-0694">RNA-binding</keyword>
<keyword evidence="1 5" id="KW-0699">rRNA-binding</keyword>
<dbReference type="HAMAP" id="MF_01334">
    <property type="entry name" value="Ribosomal_bL25_CTC"/>
    <property type="match status" value="1"/>
</dbReference>
<feature type="domain" description="Large ribosomal subunit protein bL25 L25" evidence="7">
    <location>
        <begin position="5"/>
        <end position="91"/>
    </location>
</feature>
<dbReference type="InterPro" id="IPR020056">
    <property type="entry name" value="Rbsml_bL25/Gln-tRNA_synth_N"/>
</dbReference>
<dbReference type="Proteomes" id="UP000674938">
    <property type="component" value="Unassembled WGS sequence"/>
</dbReference>
<protein>
    <recommendedName>
        <fullName evidence="5">Large ribosomal subunit protein bL25</fullName>
    </recommendedName>
    <alternativeName>
        <fullName evidence="5">General stress protein CTC</fullName>
    </alternativeName>
</protein>
<dbReference type="Pfam" id="PF14693">
    <property type="entry name" value="Ribosomal_TL5_C"/>
    <property type="match status" value="1"/>
</dbReference>
<dbReference type="GO" id="GO:0022625">
    <property type="term" value="C:cytosolic large ribosomal subunit"/>
    <property type="evidence" value="ECO:0007669"/>
    <property type="project" value="TreeGrafter"/>
</dbReference>
<dbReference type="InterPro" id="IPR020057">
    <property type="entry name" value="Ribosomal_bL25_b-dom"/>
</dbReference>
<sequence>MAVVLKVAERAIRPRSLRKKLRAEGQVPGVVYGNKVENTAISVDGKELTRILKENGQNAVYTLEIGGKKVPTLLYDQQLDTFNRDWVHVEFLAVDMNEETEVEAELTLVGTPKGVKAGGVIGQNLYTVIVSATPDKLPDRIEIDVEGMDIGDAITIADIPVNPDYTIITDAEEQVAVVEEAQVHEEPETDETSAPVAQPEVIGEKDAE</sequence>
<gene>
    <name evidence="5" type="primary">rplY</name>
    <name evidence="5" type="synonym">ctc</name>
    <name evidence="9" type="ORF">I6N95_23805</name>
</gene>
<dbReference type="NCBIfam" id="TIGR00731">
    <property type="entry name" value="bL25_bact_ctc"/>
    <property type="match status" value="1"/>
</dbReference>
<comment type="subunit">
    <text evidence="5">Part of the 50S ribosomal subunit; part of the 5S rRNA/L5/L18/L25 subcomplex. Contacts the 5S rRNA. Binds to the 5S rRNA independently of L5 and L18.</text>
</comment>
<dbReference type="InterPro" id="IPR029751">
    <property type="entry name" value="Ribosomal_L25_dom"/>
</dbReference>
<dbReference type="AlphaFoldDB" id="A0A940SXE8"/>
<keyword evidence="10" id="KW-1185">Reference proteome</keyword>
<comment type="function">
    <text evidence="5">This is one of the proteins that binds to the 5S RNA in the ribosome where it forms part of the central protuberance.</text>
</comment>
<evidence type="ECO:0000256" key="1">
    <source>
        <dbReference type="ARBA" id="ARBA00022730"/>
    </source>
</evidence>
<dbReference type="InterPro" id="IPR037121">
    <property type="entry name" value="Ribosomal_bL25_C"/>
</dbReference>
<feature type="region of interest" description="Disordered" evidence="6">
    <location>
        <begin position="181"/>
        <end position="208"/>
    </location>
</feature>
<reference evidence="9" key="1">
    <citation type="submission" date="2020-12" db="EMBL/GenBank/DDBJ databases">
        <title>Vagococcus allomyrinae sp. nov. and Enterococcus lavae sp. nov., isolated from the larvae of Allomyrina dichotoma.</title>
        <authorList>
            <person name="Lee S.D."/>
        </authorList>
    </citation>
    <scope>NUCLEOTIDE SEQUENCE</scope>
    <source>
        <strain evidence="9">BWB3-3</strain>
    </source>
</reference>
<dbReference type="InterPro" id="IPR011035">
    <property type="entry name" value="Ribosomal_bL25/Gln-tRNA_synth"/>
</dbReference>
<evidence type="ECO:0000256" key="4">
    <source>
        <dbReference type="ARBA" id="ARBA00023274"/>
    </source>
</evidence>
<comment type="similarity">
    <text evidence="5">Belongs to the bacterial ribosomal protein bL25 family. CTC subfamily.</text>
</comment>
<dbReference type="RefSeq" id="WP_209532104.1">
    <property type="nucleotide sequence ID" value="NZ_JAEEGA010000021.1"/>
</dbReference>
<evidence type="ECO:0000313" key="10">
    <source>
        <dbReference type="Proteomes" id="UP000674938"/>
    </source>
</evidence>
<dbReference type="Gene3D" id="2.40.240.10">
    <property type="entry name" value="Ribosomal Protein L25, Chain P"/>
    <property type="match status" value="1"/>
</dbReference>
<dbReference type="GO" id="GO:0006412">
    <property type="term" value="P:translation"/>
    <property type="evidence" value="ECO:0007669"/>
    <property type="project" value="UniProtKB-UniRule"/>
</dbReference>
<keyword evidence="4 5" id="KW-0687">Ribonucleoprotein</keyword>
<dbReference type="PANTHER" id="PTHR33284:SF1">
    <property type="entry name" value="RIBOSOMAL PROTEIN L25_GLN-TRNA SYNTHETASE, ANTI-CODON-BINDING DOMAIN-CONTAINING PROTEIN"/>
    <property type="match status" value="1"/>
</dbReference>
<organism evidence="9 10">
    <name type="scientific">Vagococcus allomyrinae</name>
    <dbReference type="NCBI Taxonomy" id="2794353"/>
    <lineage>
        <taxon>Bacteria</taxon>
        <taxon>Bacillati</taxon>
        <taxon>Bacillota</taxon>
        <taxon>Bacilli</taxon>
        <taxon>Lactobacillales</taxon>
        <taxon>Enterococcaceae</taxon>
        <taxon>Vagococcus</taxon>
    </lineage>
</organism>